<dbReference type="RefSeq" id="WP_045953943.1">
    <property type="nucleotide sequence ID" value="NZ_JXXV01000005.1"/>
</dbReference>
<proteinExistence type="predicted"/>
<gene>
    <name evidence="3" type="ORF">TW81_01420</name>
</gene>
<feature type="domain" description="TadE-like" evidence="2">
    <location>
        <begin position="12"/>
        <end position="54"/>
    </location>
</feature>
<evidence type="ECO:0000256" key="1">
    <source>
        <dbReference type="SAM" id="Phobius"/>
    </source>
</evidence>
<organism evidence="3 4">
    <name type="scientific">Vibrio galatheae</name>
    <dbReference type="NCBI Taxonomy" id="579748"/>
    <lineage>
        <taxon>Bacteria</taxon>
        <taxon>Pseudomonadati</taxon>
        <taxon>Pseudomonadota</taxon>
        <taxon>Gammaproteobacteria</taxon>
        <taxon>Vibrionales</taxon>
        <taxon>Vibrionaceae</taxon>
        <taxon>Vibrio</taxon>
    </lineage>
</organism>
<dbReference type="OrthoDB" id="5906122at2"/>
<accession>A0A0F4NSG5</accession>
<dbReference type="Proteomes" id="UP000033673">
    <property type="component" value="Unassembled WGS sequence"/>
</dbReference>
<name>A0A0F4NSG5_9VIBR</name>
<evidence type="ECO:0000259" key="2">
    <source>
        <dbReference type="Pfam" id="PF07811"/>
    </source>
</evidence>
<dbReference type="EMBL" id="JXXV01000005">
    <property type="protein sequence ID" value="KJY85011.1"/>
    <property type="molecule type" value="Genomic_DNA"/>
</dbReference>
<dbReference type="PATRIC" id="fig|579748.3.peg.293"/>
<evidence type="ECO:0000313" key="3">
    <source>
        <dbReference type="EMBL" id="KJY85011.1"/>
    </source>
</evidence>
<dbReference type="Pfam" id="PF07811">
    <property type="entry name" value="TadE"/>
    <property type="match status" value="1"/>
</dbReference>
<keyword evidence="1" id="KW-0812">Transmembrane</keyword>
<keyword evidence="4" id="KW-1185">Reference proteome</keyword>
<reference evidence="3 4" key="1">
    <citation type="journal article" date="2015" name="BMC Genomics">
        <title>Genome mining reveals unlocked bioactive potential of marine Gram-negative bacteria.</title>
        <authorList>
            <person name="Machado H."/>
            <person name="Sonnenschein E.C."/>
            <person name="Melchiorsen J."/>
            <person name="Gram L."/>
        </authorList>
    </citation>
    <scope>NUCLEOTIDE SEQUENCE [LARGE SCALE GENOMIC DNA]</scope>
    <source>
        <strain evidence="3 4">S2757</strain>
    </source>
</reference>
<feature type="transmembrane region" description="Helical" evidence="1">
    <location>
        <begin position="12"/>
        <end position="32"/>
    </location>
</feature>
<evidence type="ECO:0000313" key="4">
    <source>
        <dbReference type="Proteomes" id="UP000033673"/>
    </source>
</evidence>
<dbReference type="STRING" id="579748.TW81_01420"/>
<protein>
    <recommendedName>
        <fullName evidence="2">TadE-like domain-containing protein</fullName>
    </recommendedName>
</protein>
<comment type="caution">
    <text evidence="3">The sequence shown here is derived from an EMBL/GenBank/DDBJ whole genome shotgun (WGS) entry which is preliminary data.</text>
</comment>
<dbReference type="AlphaFoldDB" id="A0A0F4NSG5"/>
<keyword evidence="1" id="KW-1133">Transmembrane helix</keyword>
<dbReference type="InterPro" id="IPR012495">
    <property type="entry name" value="TadE-like_dom"/>
</dbReference>
<keyword evidence="1" id="KW-0472">Membrane</keyword>
<sequence length="146" mass="15786">MIRNTLRTRQWGLAAVELVIAAPVLLLLMMAITEFGNALISYNTLNKMAQNGIRFATTEISGSATYDQIVDETEIKNVVVYGHKTVGENSSSLVAGVTTSDVTVDHSNGYVTVTVAHNYTPLITSFNSDINFSVPLNASAMMRTTP</sequence>